<evidence type="ECO:0000313" key="16">
    <source>
        <dbReference type="Proteomes" id="UP000290189"/>
    </source>
</evidence>
<evidence type="ECO:0008006" key="17">
    <source>
        <dbReference type="Google" id="ProtNLM"/>
    </source>
</evidence>
<reference evidence="15 16" key="1">
    <citation type="submission" date="2018-03" db="EMBL/GenBank/DDBJ databases">
        <authorList>
            <person name="Fogelqvist J."/>
        </authorList>
    </citation>
    <scope>NUCLEOTIDE SEQUENCE [LARGE SCALE GENOMIC DNA]</scope>
</reference>
<feature type="site" description="Histone H3K4me3 binding" evidence="8">
    <location>
        <position position="131"/>
    </location>
</feature>
<proteinExistence type="inferred from homology"/>
<dbReference type="InterPro" id="IPR016137">
    <property type="entry name" value="RGS"/>
</dbReference>
<dbReference type="InterPro" id="IPR013083">
    <property type="entry name" value="Znf_RING/FYVE/PHD"/>
</dbReference>
<keyword evidence="6" id="KW-0156">Chromatin regulator</keyword>
<dbReference type="GO" id="GO:0008270">
    <property type="term" value="F:zinc ion binding"/>
    <property type="evidence" value="ECO:0007669"/>
    <property type="project" value="UniProtKB-KW"/>
</dbReference>
<dbReference type="PRINTS" id="PR01301">
    <property type="entry name" value="RGSPROTEIN"/>
</dbReference>
<dbReference type="Proteomes" id="UP000290189">
    <property type="component" value="Unassembled WGS sequence"/>
</dbReference>
<evidence type="ECO:0000256" key="3">
    <source>
        <dbReference type="ARBA" id="ARBA00022723"/>
    </source>
</evidence>
<feature type="binding site" evidence="9">
    <location>
        <position position="134"/>
    </location>
    <ligand>
        <name>Zn(2+)</name>
        <dbReference type="ChEBI" id="CHEBI:29105"/>
        <label>1</label>
    </ligand>
</feature>
<sequence>MAVKDESPMAIEAPESIALDGMEQSARAMRAALAEIGDMDRQCDALAEKSPIWDSATRQQILEMSTKKITLADDSYEAIERCIREIDSNLKSLEADARAKLFTLRGIAAVRRGAVQGATDQVETYPSEPVYCTCRRVQFGDMIACDEETCEIEWFHYECVGLKSAPKGKWYCPTCRQKRAPVKAAPAAGPSKTVDKQKRRHGAGAQAGPRQRQTQMTFCLPDNRCVARFNGNASLKPDSMGSRRPYPNATIDLRMRLGPRVLMGLYACQELVSVTMAIRRRNLQPLKFRDAILLTVTDLSFFGFVQGNVLSVMLQTDCLTLTLSTIPFLVAMPALVGRLWRLLALSIVTSARVAVGTAVLRVPDHVSNGSAPVQGKFDHFLLRNTWAYSSGAIWAGIVLASVTMSAIRVGMLLSVHCDEPTNIRDPVFGAIWVLTVAFLARSLRSTTDAFHAMTEFKALFVMVGVGFVLVVPDMAIASVGRLVNPYYYFQLVFLVVGMSWNAISVVYPTYLTYKFKQMHHVDTNTALDSPLQCAMMDQAGVPRLAMDSRLADALKHPVGYELFKDYLTTEFSVENLLCWSSVTSIIKDCEQRAVIPPEEFNKTFSDFYKMYIATGCPNEVNISHAIRGRLRKYAGGRARASLAASVLPLQTVVVAVDDGYHGRVSALRELQREVFKLMESDSFARFKQSKEFAKLIAEQQ</sequence>
<evidence type="ECO:0000256" key="5">
    <source>
        <dbReference type="ARBA" id="ARBA00022833"/>
    </source>
</evidence>
<feature type="transmembrane region" description="Helical" evidence="12">
    <location>
        <begin position="427"/>
        <end position="444"/>
    </location>
</feature>
<dbReference type="SUPFAM" id="SSF57903">
    <property type="entry name" value="FYVE/PHD zinc finger"/>
    <property type="match status" value="1"/>
</dbReference>
<dbReference type="InterPro" id="IPR001965">
    <property type="entry name" value="Znf_PHD"/>
</dbReference>
<accession>A0A3P3Y0M6</accession>
<dbReference type="InterPro" id="IPR019786">
    <property type="entry name" value="Zinc_finger_PHD-type_CS"/>
</dbReference>
<feature type="region of interest" description="Disordered" evidence="11">
    <location>
        <begin position="183"/>
        <end position="212"/>
    </location>
</feature>
<keyword evidence="7" id="KW-0539">Nucleus</keyword>
<dbReference type="InterPro" id="IPR019787">
    <property type="entry name" value="Znf_PHD-finger"/>
</dbReference>
<dbReference type="PANTHER" id="PTHR10333">
    <property type="entry name" value="INHIBITOR OF GROWTH PROTEIN"/>
    <property type="match status" value="1"/>
</dbReference>
<evidence type="ECO:0000313" key="15">
    <source>
        <dbReference type="EMBL" id="SPQ93695.1"/>
    </source>
</evidence>
<evidence type="ECO:0000256" key="10">
    <source>
        <dbReference type="PROSITE-ProRule" id="PRU00146"/>
    </source>
</evidence>
<dbReference type="SMART" id="SM00249">
    <property type="entry name" value="PHD"/>
    <property type="match status" value="1"/>
</dbReference>
<dbReference type="SUPFAM" id="SSF48097">
    <property type="entry name" value="Regulator of G-protein signaling, RGS"/>
    <property type="match status" value="1"/>
</dbReference>
<dbReference type="CDD" id="cd15505">
    <property type="entry name" value="PHD_ING"/>
    <property type="match status" value="1"/>
</dbReference>
<dbReference type="Pfam" id="PF00615">
    <property type="entry name" value="RGS"/>
    <property type="match status" value="1"/>
</dbReference>
<organism evidence="15 16">
    <name type="scientific">Plasmodiophora brassicae</name>
    <name type="common">Clubroot disease agent</name>
    <dbReference type="NCBI Taxonomy" id="37360"/>
    <lineage>
        <taxon>Eukaryota</taxon>
        <taxon>Sar</taxon>
        <taxon>Rhizaria</taxon>
        <taxon>Endomyxa</taxon>
        <taxon>Phytomyxea</taxon>
        <taxon>Plasmodiophorida</taxon>
        <taxon>Plasmodiophoridae</taxon>
        <taxon>Plasmodiophora</taxon>
    </lineage>
</organism>
<keyword evidence="15" id="KW-0496">Mitochondrion</keyword>
<feature type="site" description="Histone H3K4me3 binding" evidence="8">
    <location>
        <position position="142"/>
    </location>
</feature>
<dbReference type="PROSITE" id="PS50016">
    <property type="entry name" value="ZF_PHD_2"/>
    <property type="match status" value="1"/>
</dbReference>
<evidence type="ECO:0000256" key="2">
    <source>
        <dbReference type="ARBA" id="ARBA00010210"/>
    </source>
</evidence>
<evidence type="ECO:0000256" key="8">
    <source>
        <dbReference type="PIRSR" id="PIRSR628651-50"/>
    </source>
</evidence>
<feature type="transmembrane region" description="Helical" evidence="12">
    <location>
        <begin position="486"/>
        <end position="510"/>
    </location>
</feature>
<evidence type="ECO:0000256" key="11">
    <source>
        <dbReference type="SAM" id="MobiDB-lite"/>
    </source>
</evidence>
<dbReference type="InterPro" id="IPR036305">
    <property type="entry name" value="RGS_sf"/>
</dbReference>
<dbReference type="Gene3D" id="3.30.40.10">
    <property type="entry name" value="Zinc/RING finger domain, C3HC4 (zinc finger)"/>
    <property type="match status" value="1"/>
</dbReference>
<evidence type="ECO:0000256" key="1">
    <source>
        <dbReference type="ARBA" id="ARBA00004123"/>
    </source>
</evidence>
<dbReference type="PROSITE" id="PS50132">
    <property type="entry name" value="RGS"/>
    <property type="match status" value="1"/>
</dbReference>
<keyword evidence="3 9" id="KW-0479">Metal-binding</keyword>
<dbReference type="InterPro" id="IPR028651">
    <property type="entry name" value="ING_fam"/>
</dbReference>
<feature type="transmembrane region" description="Helical" evidence="12">
    <location>
        <begin position="319"/>
        <end position="340"/>
    </location>
</feature>
<feature type="domain" description="RGS" evidence="14">
    <location>
        <begin position="549"/>
        <end position="696"/>
    </location>
</feature>
<evidence type="ECO:0000256" key="12">
    <source>
        <dbReference type="SAM" id="Phobius"/>
    </source>
</evidence>
<feature type="binding site" evidence="9">
    <location>
        <position position="172"/>
    </location>
    <ligand>
        <name>Zn(2+)</name>
        <dbReference type="ChEBI" id="CHEBI:29105"/>
        <label>2</label>
    </ligand>
</feature>
<geneLocation type="mitochondrion" evidence="15"/>
<comment type="subcellular location">
    <subcellularLocation>
        <location evidence="1">Nucleus</location>
    </subcellularLocation>
</comment>
<feature type="binding site" evidence="9">
    <location>
        <position position="150"/>
    </location>
    <ligand>
        <name>Zn(2+)</name>
        <dbReference type="ChEBI" id="CHEBI:29105"/>
        <label>2</label>
    </ligand>
</feature>
<feature type="domain" description="PHD-type" evidence="13">
    <location>
        <begin position="129"/>
        <end position="178"/>
    </location>
</feature>
<dbReference type="AlphaFoldDB" id="A0A3P3Y0M6"/>
<evidence type="ECO:0000259" key="13">
    <source>
        <dbReference type="PROSITE" id="PS50016"/>
    </source>
</evidence>
<feature type="site" description="Histone H3K4me3 binding" evidence="8">
    <location>
        <position position="154"/>
    </location>
</feature>
<dbReference type="CDD" id="cd07440">
    <property type="entry name" value="RGS"/>
    <property type="match status" value="1"/>
</dbReference>
<feature type="site" description="Histone H3K4me3 binding" evidence="8">
    <location>
        <position position="146"/>
    </location>
</feature>
<feature type="binding site" evidence="9">
    <location>
        <position position="145"/>
    </location>
    <ligand>
        <name>Zn(2+)</name>
        <dbReference type="ChEBI" id="CHEBI:29105"/>
        <label>2</label>
    </ligand>
</feature>
<evidence type="ECO:0000256" key="4">
    <source>
        <dbReference type="ARBA" id="ARBA00022771"/>
    </source>
</evidence>
<dbReference type="InterPro" id="IPR044926">
    <property type="entry name" value="RGS_subdomain_2"/>
</dbReference>
<keyword evidence="12" id="KW-1133">Transmembrane helix</keyword>
<dbReference type="PANTHER" id="PTHR10333:SF42">
    <property type="entry name" value="INHIBITOR OF GROWTH PROTEIN 5"/>
    <property type="match status" value="1"/>
</dbReference>
<evidence type="ECO:0000256" key="6">
    <source>
        <dbReference type="ARBA" id="ARBA00022853"/>
    </source>
</evidence>
<comment type="similarity">
    <text evidence="2">Belongs to the ING family.</text>
</comment>
<evidence type="ECO:0000259" key="14">
    <source>
        <dbReference type="PROSITE" id="PS50132"/>
    </source>
</evidence>
<feature type="binding site" evidence="9">
    <location>
        <position position="156"/>
    </location>
    <ligand>
        <name>Zn(2+)</name>
        <dbReference type="ChEBI" id="CHEBI:29105"/>
        <label>1</label>
    </ligand>
</feature>
<evidence type="ECO:0000256" key="7">
    <source>
        <dbReference type="ARBA" id="ARBA00023242"/>
    </source>
</evidence>
<dbReference type="Gene3D" id="1.10.167.10">
    <property type="entry name" value="Regulator of G-protein Signalling 4, domain 2"/>
    <property type="match status" value="1"/>
</dbReference>
<keyword evidence="4 10" id="KW-0863">Zinc-finger</keyword>
<dbReference type="SMART" id="SM00315">
    <property type="entry name" value="RGS"/>
    <property type="match status" value="1"/>
</dbReference>
<keyword evidence="12" id="KW-0472">Membrane</keyword>
<dbReference type="EMBL" id="OVEO01000001">
    <property type="protein sequence ID" value="SPQ93695.1"/>
    <property type="molecule type" value="Genomic_DNA"/>
</dbReference>
<gene>
    <name evidence="15" type="ORF">PLBR_LOCUS910</name>
</gene>
<dbReference type="GO" id="GO:0006325">
    <property type="term" value="P:chromatin organization"/>
    <property type="evidence" value="ECO:0007669"/>
    <property type="project" value="UniProtKB-KW"/>
</dbReference>
<keyword evidence="12" id="KW-0812">Transmembrane</keyword>
<dbReference type="InterPro" id="IPR011011">
    <property type="entry name" value="Znf_FYVE_PHD"/>
</dbReference>
<protein>
    <recommendedName>
        <fullName evidence="17">PHD-type domain-containing protein</fullName>
    </recommendedName>
</protein>
<feature type="binding site" evidence="9">
    <location>
        <position position="159"/>
    </location>
    <ligand>
        <name>Zn(2+)</name>
        <dbReference type="ChEBI" id="CHEBI:29105"/>
        <label>1</label>
    </ligand>
</feature>
<feature type="transmembrane region" description="Helical" evidence="12">
    <location>
        <begin position="386"/>
        <end position="407"/>
    </location>
</feature>
<feature type="binding site" evidence="9">
    <location>
        <position position="175"/>
    </location>
    <ligand>
        <name>Zn(2+)</name>
        <dbReference type="ChEBI" id="CHEBI:29105"/>
        <label>2</label>
    </ligand>
</feature>
<keyword evidence="5 9" id="KW-0862">Zinc</keyword>
<dbReference type="PROSITE" id="PS01359">
    <property type="entry name" value="ZF_PHD_1"/>
    <property type="match status" value="1"/>
</dbReference>
<dbReference type="GO" id="GO:0005634">
    <property type="term" value="C:nucleus"/>
    <property type="evidence" value="ECO:0007669"/>
    <property type="project" value="UniProtKB-SubCell"/>
</dbReference>
<evidence type="ECO:0000256" key="9">
    <source>
        <dbReference type="PIRSR" id="PIRSR628651-51"/>
    </source>
</evidence>
<name>A0A3P3Y0M6_PLABS</name>
<feature type="transmembrane region" description="Helical" evidence="12">
    <location>
        <begin position="456"/>
        <end position="480"/>
    </location>
</feature>
<feature type="binding site" evidence="9">
    <location>
        <position position="132"/>
    </location>
    <ligand>
        <name>Zn(2+)</name>
        <dbReference type="ChEBI" id="CHEBI:29105"/>
        <label>1</label>
    </ligand>
</feature>